<sequence length="47" mass="5663">MLQHRLDLARISFNRLSDHNFLQANIGKNKIRRKNSRRKANLFRKEG</sequence>
<dbReference type="EMBL" id="HACA01000604">
    <property type="protein sequence ID" value="CDW17965.1"/>
    <property type="molecule type" value="Transcribed_RNA"/>
</dbReference>
<accession>A0A0K2SWS7</accession>
<protein>
    <submittedName>
        <fullName evidence="1">Uncharacterized protein</fullName>
    </submittedName>
</protein>
<organism evidence="1">
    <name type="scientific">Lepeophtheirus salmonis</name>
    <name type="common">Salmon louse</name>
    <name type="synonym">Caligus salmonis</name>
    <dbReference type="NCBI Taxonomy" id="72036"/>
    <lineage>
        <taxon>Eukaryota</taxon>
        <taxon>Metazoa</taxon>
        <taxon>Ecdysozoa</taxon>
        <taxon>Arthropoda</taxon>
        <taxon>Crustacea</taxon>
        <taxon>Multicrustacea</taxon>
        <taxon>Hexanauplia</taxon>
        <taxon>Copepoda</taxon>
        <taxon>Siphonostomatoida</taxon>
        <taxon>Caligidae</taxon>
        <taxon>Lepeophtheirus</taxon>
    </lineage>
</organism>
<name>A0A0K2SWS7_LEPSM</name>
<proteinExistence type="predicted"/>
<evidence type="ECO:0000313" key="1">
    <source>
        <dbReference type="EMBL" id="CDW17965.1"/>
    </source>
</evidence>
<feature type="non-terminal residue" evidence="1">
    <location>
        <position position="47"/>
    </location>
</feature>
<reference evidence="1" key="1">
    <citation type="submission" date="2014-05" db="EMBL/GenBank/DDBJ databases">
        <authorList>
            <person name="Chronopoulou M."/>
        </authorList>
    </citation>
    <scope>NUCLEOTIDE SEQUENCE</scope>
    <source>
        <tissue evidence="1">Whole organism</tissue>
    </source>
</reference>
<dbReference type="AlphaFoldDB" id="A0A0K2SWS7"/>